<comment type="caution">
    <text evidence="3">The sequence shown here is derived from an EMBL/GenBank/DDBJ whole genome shotgun (WGS) entry which is preliminary data.</text>
</comment>
<dbReference type="InterPro" id="IPR050256">
    <property type="entry name" value="Glycosyltransferase_2"/>
</dbReference>
<sequence length="319" mass="35466">MTTATQPTPSQPRVVVLIPCYNEEITIGTVVRDFKEALPDAEIYVYDNNSTDKTIDVARKTGAIVRSEKLQGKGHVIRRMFADIDADYYILVDGDATYEAASAPKMLQKAMREGLDMVNGARVTDRKAAYRSGHVWGNKILTAMVTTIFGRRLSDMLSGYRVFSNRFVKSFPALAGGFETETEFTVYALELGMPIGEVPTRYIERPPGSVSKLRTYTDGIIILKTIVNLCKQERPLIFFSLLALIFALIGLVFGAPIIYTYFKTGFVLRLPSALLATGFEIMAALSMTCALILDSVALARQEQKRTRYLSLPGPAWMDK</sequence>
<dbReference type="Gene3D" id="3.90.550.10">
    <property type="entry name" value="Spore Coat Polysaccharide Biosynthesis Protein SpsA, Chain A"/>
    <property type="match status" value="1"/>
</dbReference>
<proteinExistence type="predicted"/>
<organism evidence="3 4">
    <name type="scientific">Sorlinia euscelidii</name>
    <dbReference type="NCBI Taxonomy" id="3081148"/>
    <lineage>
        <taxon>Bacteria</taxon>
        <taxon>Pseudomonadati</taxon>
        <taxon>Pseudomonadota</taxon>
        <taxon>Alphaproteobacteria</taxon>
        <taxon>Acetobacterales</taxon>
        <taxon>Acetobacteraceae</taxon>
        <taxon>Sorlinia</taxon>
    </lineage>
</organism>
<dbReference type="SUPFAM" id="SSF53448">
    <property type="entry name" value="Nucleotide-diphospho-sugar transferases"/>
    <property type="match status" value="1"/>
</dbReference>
<dbReference type="InterPro" id="IPR001173">
    <property type="entry name" value="Glyco_trans_2-like"/>
</dbReference>
<dbReference type="PANTHER" id="PTHR48090">
    <property type="entry name" value="UNDECAPRENYL-PHOSPHATE 4-DEOXY-4-FORMAMIDO-L-ARABINOSE TRANSFERASE-RELATED"/>
    <property type="match status" value="1"/>
</dbReference>
<keyword evidence="1" id="KW-0812">Transmembrane</keyword>
<gene>
    <name evidence="3" type="ORF">DOFOFD_09955</name>
</gene>
<evidence type="ECO:0000313" key="3">
    <source>
        <dbReference type="EMBL" id="MEE8659329.1"/>
    </source>
</evidence>
<evidence type="ECO:0000256" key="1">
    <source>
        <dbReference type="SAM" id="Phobius"/>
    </source>
</evidence>
<keyword evidence="1" id="KW-1133">Transmembrane helix</keyword>
<evidence type="ECO:0000313" key="4">
    <source>
        <dbReference type="Proteomes" id="UP001312908"/>
    </source>
</evidence>
<keyword evidence="1" id="KW-0472">Membrane</keyword>
<reference evidence="3 4" key="1">
    <citation type="submission" date="2023-10" db="EMBL/GenBank/DDBJ databases">
        <title>Sorlinia euscelidii gen. nov., sp. nov., an acetic acid bacteria isolated from the gut of Euscelidius variegatus emitter.</title>
        <authorList>
            <person name="Michoud G."/>
            <person name="Marasco R."/>
            <person name="Seferji K."/>
            <person name="Gonella E."/>
            <person name="Garuglieri E."/>
            <person name="Alma A."/>
            <person name="Mapelli F."/>
            <person name="Borin S."/>
            <person name="Daffonchio D."/>
            <person name="Crotti E."/>
        </authorList>
    </citation>
    <scope>NUCLEOTIDE SEQUENCE [LARGE SCALE GENOMIC DNA]</scope>
    <source>
        <strain evidence="3 4">EV16P</strain>
    </source>
</reference>
<accession>A0ABU7U394</accession>
<feature type="transmembrane region" description="Helical" evidence="1">
    <location>
        <begin position="274"/>
        <end position="299"/>
    </location>
</feature>
<keyword evidence="3" id="KW-0808">Transferase</keyword>
<protein>
    <submittedName>
        <fullName evidence="3">Dolichol-phosphate mannosyltransferase</fullName>
    </submittedName>
</protein>
<evidence type="ECO:0000259" key="2">
    <source>
        <dbReference type="Pfam" id="PF00535"/>
    </source>
</evidence>
<dbReference type="EMBL" id="JAWJZY010000004">
    <property type="protein sequence ID" value="MEE8659329.1"/>
    <property type="molecule type" value="Genomic_DNA"/>
</dbReference>
<keyword evidence="4" id="KW-1185">Reference proteome</keyword>
<keyword evidence="3" id="KW-0328">Glycosyltransferase</keyword>
<dbReference type="InterPro" id="IPR029044">
    <property type="entry name" value="Nucleotide-diphossugar_trans"/>
</dbReference>
<dbReference type="CDD" id="cd04179">
    <property type="entry name" value="DPM_DPG-synthase_like"/>
    <property type="match status" value="1"/>
</dbReference>
<dbReference type="GO" id="GO:0016757">
    <property type="term" value="F:glycosyltransferase activity"/>
    <property type="evidence" value="ECO:0007669"/>
    <property type="project" value="UniProtKB-KW"/>
</dbReference>
<feature type="domain" description="Glycosyltransferase 2-like" evidence="2">
    <location>
        <begin position="16"/>
        <end position="150"/>
    </location>
</feature>
<dbReference type="Proteomes" id="UP001312908">
    <property type="component" value="Unassembled WGS sequence"/>
</dbReference>
<name>A0ABU7U394_9PROT</name>
<dbReference type="PANTHER" id="PTHR48090:SF7">
    <property type="entry name" value="RFBJ PROTEIN"/>
    <property type="match status" value="1"/>
</dbReference>
<dbReference type="Pfam" id="PF00535">
    <property type="entry name" value="Glycos_transf_2"/>
    <property type="match status" value="1"/>
</dbReference>
<feature type="transmembrane region" description="Helical" evidence="1">
    <location>
        <begin position="236"/>
        <end position="262"/>
    </location>
</feature>